<name>A0ABR5T7K6_9BURK</name>
<dbReference type="SUPFAM" id="SSF55048">
    <property type="entry name" value="Probable ACP-binding domain of malonyl-CoA ACP transacylase"/>
    <property type="match status" value="1"/>
</dbReference>
<dbReference type="PROSITE" id="PS00012">
    <property type="entry name" value="PHOSPHOPANTETHEINE"/>
    <property type="match status" value="1"/>
</dbReference>
<protein>
    <submittedName>
        <fullName evidence="4">Acyl transferase</fullName>
    </submittedName>
</protein>
<proteinExistence type="predicted"/>
<keyword evidence="1" id="KW-0596">Phosphopantetheine</keyword>
<dbReference type="GO" id="GO:0016740">
    <property type="term" value="F:transferase activity"/>
    <property type="evidence" value="ECO:0007669"/>
    <property type="project" value="UniProtKB-KW"/>
</dbReference>
<dbReference type="Gene3D" id="1.10.1200.10">
    <property type="entry name" value="ACP-like"/>
    <property type="match status" value="1"/>
</dbReference>
<dbReference type="InterPro" id="IPR036736">
    <property type="entry name" value="ACP-like_sf"/>
</dbReference>
<dbReference type="InterPro" id="IPR009081">
    <property type="entry name" value="PP-bd_ACP"/>
</dbReference>
<dbReference type="Pfam" id="PF00698">
    <property type="entry name" value="Acyl_transf_1"/>
    <property type="match status" value="1"/>
</dbReference>
<dbReference type="EMBL" id="LNJQ01000004">
    <property type="protein sequence ID" value="KWZ39198.1"/>
    <property type="molecule type" value="Genomic_DNA"/>
</dbReference>
<dbReference type="PANTHER" id="PTHR43775">
    <property type="entry name" value="FATTY ACID SYNTHASE"/>
    <property type="match status" value="1"/>
</dbReference>
<dbReference type="Gene3D" id="3.40.366.10">
    <property type="entry name" value="Malonyl-Coenzyme A Acyl Carrier Protein, domain 2"/>
    <property type="match status" value="1"/>
</dbReference>
<dbReference type="InterPro" id="IPR016036">
    <property type="entry name" value="Malonyl_transacylase_ACP-bd"/>
</dbReference>
<dbReference type="InterPro" id="IPR001227">
    <property type="entry name" value="Ac_transferase_dom_sf"/>
</dbReference>
<reference evidence="4 5" key="1">
    <citation type="submission" date="2015-11" db="EMBL/GenBank/DDBJ databases">
        <authorList>
            <person name="Sahl J."/>
            <person name="Wagner D."/>
            <person name="Keim P."/>
        </authorList>
    </citation>
    <scope>NUCLEOTIDE SEQUENCE [LARGE SCALE GENOMIC DNA]</scope>
    <source>
        <strain evidence="4 5">BDU18</strain>
    </source>
</reference>
<comment type="caution">
    <text evidence="4">The sequence shown here is derived from an EMBL/GenBank/DDBJ whole genome shotgun (WGS) entry which is preliminary data.</text>
</comment>
<dbReference type="InterPro" id="IPR050091">
    <property type="entry name" value="PKS_NRPS_Biosynth_Enz"/>
</dbReference>
<dbReference type="Proteomes" id="UP000070255">
    <property type="component" value="Unassembled WGS sequence"/>
</dbReference>
<dbReference type="RefSeq" id="WP_060823129.1">
    <property type="nucleotide sequence ID" value="NZ_LNJQ01000004.1"/>
</dbReference>
<organism evidence="4 5">
    <name type="scientific">Burkholderia savannae</name>
    <dbReference type="NCBI Taxonomy" id="1637837"/>
    <lineage>
        <taxon>Bacteria</taxon>
        <taxon>Pseudomonadati</taxon>
        <taxon>Pseudomonadota</taxon>
        <taxon>Betaproteobacteria</taxon>
        <taxon>Burkholderiales</taxon>
        <taxon>Burkholderiaceae</taxon>
        <taxon>Burkholderia</taxon>
        <taxon>pseudomallei group</taxon>
    </lineage>
</organism>
<gene>
    <name evidence="4" type="ORF">WS72_31085</name>
</gene>
<sequence length="545" mass="57429">MAQVAFLFPGQGAFYAGATRALSGAYPVVQRAMQAIDAVSVRRLRRPLLATVWDEHIGVEDLLQYAPDLLQLAIYATSVSYFEALRARGVRPDVLVGHSFGEVAALACAGAFSFEQGADIVCDRIDALREAAPADGRMAAVGASPDAVRAHLAACFRGAPQGRPGRVQIAVENHSSQTVVSGAREYVDEFTAYCARHNISAQILNSPYAFHHDDLENVRIEFGRRLKAYKNKALEYPVYSPILNRYYAAADDLGACLARHLVLPVRFGDGVARLKAAGIGALVECGALNALSRIAVRALGPGAIKTFSGASSVGGELGGLENLLAYFNGGSVMNDDIRASNLQLDFDEFWRNSGPGIVEKIKGELKRFFDARGLQATPAPHIVTARGAAAGFAPVASAAPAVPTAPAAPVTQATPAVAPAAPAAPVAHAAHAAPVMQAPAAPGAGAEPADAPAARVPRDRLFAELVAIYAEAMEYPVEVFTEAVELEAELGIDSVKQTEIIQRISARYGLPPLPANFRAGDFKAMGQIVDFVYEHQGQAAALVTS</sequence>
<dbReference type="InterPro" id="IPR016035">
    <property type="entry name" value="Acyl_Trfase/lysoPLipase"/>
</dbReference>
<keyword evidence="4" id="KW-0808">Transferase</keyword>
<accession>A0ABR5T7K6</accession>
<keyword evidence="5" id="KW-1185">Reference proteome</keyword>
<dbReference type="PROSITE" id="PS50075">
    <property type="entry name" value="CARRIER"/>
    <property type="match status" value="1"/>
</dbReference>
<evidence type="ECO:0000259" key="3">
    <source>
        <dbReference type="PROSITE" id="PS50075"/>
    </source>
</evidence>
<evidence type="ECO:0000313" key="5">
    <source>
        <dbReference type="Proteomes" id="UP000070255"/>
    </source>
</evidence>
<dbReference type="SUPFAM" id="SSF52151">
    <property type="entry name" value="FabD/lysophospholipase-like"/>
    <property type="match status" value="1"/>
</dbReference>
<evidence type="ECO:0000256" key="2">
    <source>
        <dbReference type="ARBA" id="ARBA00022553"/>
    </source>
</evidence>
<dbReference type="SMART" id="SM00827">
    <property type="entry name" value="PKS_AT"/>
    <property type="match status" value="1"/>
</dbReference>
<dbReference type="SUPFAM" id="SSF47336">
    <property type="entry name" value="ACP-like"/>
    <property type="match status" value="1"/>
</dbReference>
<evidence type="ECO:0000313" key="4">
    <source>
        <dbReference type="EMBL" id="KWZ39198.1"/>
    </source>
</evidence>
<evidence type="ECO:0000256" key="1">
    <source>
        <dbReference type="ARBA" id="ARBA00022450"/>
    </source>
</evidence>
<dbReference type="InterPro" id="IPR006162">
    <property type="entry name" value="Ppantetheine_attach_site"/>
</dbReference>
<keyword evidence="2" id="KW-0597">Phosphoprotein</keyword>
<dbReference type="InterPro" id="IPR014043">
    <property type="entry name" value="Acyl_transferase_dom"/>
</dbReference>
<dbReference type="PANTHER" id="PTHR43775:SF37">
    <property type="entry name" value="SI:DKEY-61P9.11"/>
    <property type="match status" value="1"/>
</dbReference>
<feature type="domain" description="Carrier" evidence="3">
    <location>
        <begin position="456"/>
        <end position="536"/>
    </location>
</feature>